<organism evidence="7 8">
    <name type="scientific">Brachybacterium sacelli</name>
    <dbReference type="NCBI Taxonomy" id="173364"/>
    <lineage>
        <taxon>Bacteria</taxon>
        <taxon>Bacillati</taxon>
        <taxon>Actinomycetota</taxon>
        <taxon>Actinomycetes</taxon>
        <taxon>Micrococcales</taxon>
        <taxon>Dermabacteraceae</taxon>
        <taxon>Brachybacterium</taxon>
    </lineage>
</organism>
<dbReference type="InterPro" id="IPR001647">
    <property type="entry name" value="HTH_TetR"/>
</dbReference>
<dbReference type="InterPro" id="IPR009057">
    <property type="entry name" value="Homeodomain-like_sf"/>
</dbReference>
<sequence>MTLAATGGPPGAGTGPAPLSARFSDRAGEESFDGSSVNMSVDPLSRVLRTLDSIAAAELEVGDDLRTVIDTPGEVAASSSPAAAADPEAPGVPTAATDPEDSHAVATTGVGAPESTGPGQARREAILDGASALFAERGYHGASLRDISRRVGISHPGMLHHFASKDALLGAVVDRLEAHAQGLLDSVESLQGSSKTLLAALSGPWDPTQHSMALLATLSAEIVNPSHPGRYRIARLRLVHEHVLEQVLTGLAEKGLLVEGADPAFAARALFSLLLSLTVREHSVRELQQNGSGEPLQDVRNFVHLCVVD</sequence>
<dbReference type="SUPFAM" id="SSF48498">
    <property type="entry name" value="Tetracyclin repressor-like, C-terminal domain"/>
    <property type="match status" value="1"/>
</dbReference>
<dbReference type="PROSITE" id="PS50977">
    <property type="entry name" value="HTH_TETR_2"/>
    <property type="match status" value="1"/>
</dbReference>
<evidence type="ECO:0000313" key="8">
    <source>
        <dbReference type="Proteomes" id="UP001519290"/>
    </source>
</evidence>
<dbReference type="EMBL" id="JAGIOD010000001">
    <property type="protein sequence ID" value="MBP2380245.1"/>
    <property type="molecule type" value="Genomic_DNA"/>
</dbReference>
<protein>
    <submittedName>
        <fullName evidence="7">AcrR family transcriptional regulator</fullName>
    </submittedName>
</protein>
<dbReference type="Proteomes" id="UP001519290">
    <property type="component" value="Unassembled WGS sequence"/>
</dbReference>
<keyword evidence="3" id="KW-0804">Transcription</keyword>
<dbReference type="Gene3D" id="1.10.357.10">
    <property type="entry name" value="Tetracycline Repressor, domain 2"/>
    <property type="match status" value="1"/>
</dbReference>
<feature type="domain" description="HTH tetR-type" evidence="6">
    <location>
        <begin position="120"/>
        <end position="180"/>
    </location>
</feature>
<evidence type="ECO:0000256" key="3">
    <source>
        <dbReference type="ARBA" id="ARBA00023163"/>
    </source>
</evidence>
<dbReference type="PANTHER" id="PTHR47506:SF1">
    <property type="entry name" value="HTH-TYPE TRANSCRIPTIONAL REGULATOR YJDC"/>
    <property type="match status" value="1"/>
</dbReference>
<feature type="compositionally biased region" description="Low complexity" evidence="5">
    <location>
        <begin position="74"/>
        <end position="93"/>
    </location>
</feature>
<reference evidence="7 8" key="1">
    <citation type="submission" date="2021-03" db="EMBL/GenBank/DDBJ databases">
        <title>Sequencing the genomes of 1000 actinobacteria strains.</title>
        <authorList>
            <person name="Klenk H.-P."/>
        </authorList>
    </citation>
    <scope>NUCLEOTIDE SEQUENCE [LARGE SCALE GENOMIC DNA]</scope>
    <source>
        <strain evidence="7 8">DSM 14566</strain>
    </source>
</reference>
<dbReference type="PANTHER" id="PTHR47506">
    <property type="entry name" value="TRANSCRIPTIONAL REGULATORY PROTEIN"/>
    <property type="match status" value="1"/>
</dbReference>
<dbReference type="RefSeq" id="WP_209897978.1">
    <property type="nucleotide sequence ID" value="NZ_BAAAJW010000006.1"/>
</dbReference>
<evidence type="ECO:0000259" key="6">
    <source>
        <dbReference type="PROSITE" id="PS50977"/>
    </source>
</evidence>
<keyword evidence="2 4" id="KW-0238">DNA-binding</keyword>
<gene>
    <name evidence="7" type="ORF">JOF43_000202</name>
</gene>
<keyword evidence="1" id="KW-0805">Transcription regulation</keyword>
<evidence type="ECO:0000256" key="5">
    <source>
        <dbReference type="SAM" id="MobiDB-lite"/>
    </source>
</evidence>
<keyword evidence="8" id="KW-1185">Reference proteome</keyword>
<evidence type="ECO:0000256" key="4">
    <source>
        <dbReference type="PROSITE-ProRule" id="PRU00335"/>
    </source>
</evidence>
<evidence type="ECO:0000256" key="2">
    <source>
        <dbReference type="ARBA" id="ARBA00023125"/>
    </source>
</evidence>
<feature type="region of interest" description="Disordered" evidence="5">
    <location>
        <begin position="74"/>
        <end position="120"/>
    </location>
</feature>
<dbReference type="InterPro" id="IPR036271">
    <property type="entry name" value="Tet_transcr_reg_TetR-rel_C_sf"/>
</dbReference>
<dbReference type="PRINTS" id="PR00455">
    <property type="entry name" value="HTHTETR"/>
</dbReference>
<feature type="DNA-binding region" description="H-T-H motif" evidence="4">
    <location>
        <begin position="143"/>
        <end position="162"/>
    </location>
</feature>
<feature type="region of interest" description="Disordered" evidence="5">
    <location>
        <begin position="1"/>
        <end position="41"/>
    </location>
</feature>
<name>A0ABS4WVK9_9MICO</name>
<evidence type="ECO:0000256" key="1">
    <source>
        <dbReference type="ARBA" id="ARBA00023015"/>
    </source>
</evidence>
<comment type="caution">
    <text evidence="7">The sequence shown here is derived from an EMBL/GenBank/DDBJ whole genome shotgun (WGS) entry which is preliminary data.</text>
</comment>
<accession>A0ABS4WVK9</accession>
<dbReference type="SUPFAM" id="SSF46689">
    <property type="entry name" value="Homeodomain-like"/>
    <property type="match status" value="1"/>
</dbReference>
<evidence type="ECO:0000313" key="7">
    <source>
        <dbReference type="EMBL" id="MBP2380245.1"/>
    </source>
</evidence>
<proteinExistence type="predicted"/>
<dbReference type="Pfam" id="PF00440">
    <property type="entry name" value="TetR_N"/>
    <property type="match status" value="1"/>
</dbReference>